<sequence>MTISVDAQLSDLRAQLVELAAERDALRDQLAGDLPTATRWLQRKVWRQAAALDDLNRRVSTQRFVLRTLDELGRSLTVEEYRAARNEIANIELRERIDDPDTA</sequence>
<accession>A0A6G9YHQ0</accession>
<evidence type="ECO:0000313" key="2">
    <source>
        <dbReference type="Proteomes" id="UP000503540"/>
    </source>
</evidence>
<proteinExistence type="predicted"/>
<dbReference type="AlphaFoldDB" id="A0A6G9YHQ0"/>
<organism evidence="1 2">
    <name type="scientific">Nocardia arthritidis</name>
    <dbReference type="NCBI Taxonomy" id="228602"/>
    <lineage>
        <taxon>Bacteria</taxon>
        <taxon>Bacillati</taxon>
        <taxon>Actinomycetota</taxon>
        <taxon>Actinomycetes</taxon>
        <taxon>Mycobacteriales</taxon>
        <taxon>Nocardiaceae</taxon>
        <taxon>Nocardia</taxon>
    </lineage>
</organism>
<dbReference type="EMBL" id="CP046172">
    <property type="protein sequence ID" value="QIS12680.1"/>
    <property type="molecule type" value="Genomic_DNA"/>
</dbReference>
<keyword evidence="2" id="KW-1185">Reference proteome</keyword>
<protein>
    <submittedName>
        <fullName evidence="1">Uncharacterized protein</fullName>
    </submittedName>
</protein>
<reference evidence="1 2" key="1">
    <citation type="journal article" date="2019" name="ACS Chem. Biol.">
        <title>Identification and Mobilization of a Cryptic Antibiotic Biosynthesis Gene Locus from a Human-Pathogenic Nocardia Isolate.</title>
        <authorList>
            <person name="Herisse M."/>
            <person name="Ishida K."/>
            <person name="Porter J.L."/>
            <person name="Howden B."/>
            <person name="Hertweck C."/>
            <person name="Stinear T.P."/>
            <person name="Pidot S.J."/>
        </authorList>
    </citation>
    <scope>NUCLEOTIDE SEQUENCE [LARGE SCALE GENOMIC DNA]</scope>
    <source>
        <strain evidence="1 2">AUSMDU00012717</strain>
    </source>
</reference>
<gene>
    <name evidence="1" type="ORF">F5544_24115</name>
</gene>
<name>A0A6G9YHQ0_9NOCA</name>
<dbReference type="RefSeq" id="WP_167475333.1">
    <property type="nucleotide sequence ID" value="NZ_CP046172.1"/>
</dbReference>
<dbReference type="KEGG" id="nah:F5544_24115"/>
<dbReference type="Proteomes" id="UP000503540">
    <property type="component" value="Chromosome"/>
</dbReference>
<evidence type="ECO:0000313" key="1">
    <source>
        <dbReference type="EMBL" id="QIS12680.1"/>
    </source>
</evidence>